<sequence>MKEDSLRRGSLWMFSGQAVSILFQGIYFVLMGRTLGSREYGVFIGVVSLVGTLANFSALGMEMILVRNVSRDRESFAVTWGQSLIITFAGFLVLLATSLLIGHYTLRPDLRVLIPYAAFADGLLGKLVLLAARAFQGAGHLDWTAKLTAVTNIGRALTAAGLFWYAHALGVHPTALTWAKIYWFSTLIVAVGALIVVTTRLGRPRISRIRGRDLSEGFSFSLSSSSISIYNDIDKTFLAGLNQLSAAGFYSAAYRVIDVVTAPLYGLYAAAMPRFFREGGRGGIAGATPLVRKLLLRTVPYGIVAAIGLYLGAGVLPLLFGPSFRGSVTVLRWLCLLPLLRVLHYAWGTAITASASQWNRTATQLSAALLNLSLDAVLIPRWSWKGAAIASLATDGTLALLSWIVLQMLARRERSRLAASLDELPG</sequence>
<name>A0A372IT63_9BACT</name>
<evidence type="ECO:0000313" key="8">
    <source>
        <dbReference type="Proteomes" id="UP000264702"/>
    </source>
</evidence>
<feature type="transmembrane region" description="Helical" evidence="6">
    <location>
        <begin position="299"/>
        <end position="319"/>
    </location>
</feature>
<dbReference type="EMBL" id="QVQT01000001">
    <property type="protein sequence ID" value="RFU18078.1"/>
    <property type="molecule type" value="Genomic_DNA"/>
</dbReference>
<comment type="caution">
    <text evidence="7">The sequence shown here is derived from an EMBL/GenBank/DDBJ whole genome shotgun (WGS) entry which is preliminary data.</text>
</comment>
<feature type="transmembrane region" description="Helical" evidence="6">
    <location>
        <begin position="147"/>
        <end position="166"/>
    </location>
</feature>
<dbReference type="OrthoDB" id="5240734at2"/>
<reference evidence="7 8" key="1">
    <citation type="submission" date="2018-08" db="EMBL/GenBank/DDBJ databases">
        <title>Acidipila sp. 4G-K13, an acidobacterium isolated from forest soil.</title>
        <authorList>
            <person name="Gao Z.-H."/>
            <person name="Qiu L.-H."/>
        </authorList>
    </citation>
    <scope>NUCLEOTIDE SEQUENCE [LARGE SCALE GENOMIC DNA]</scope>
    <source>
        <strain evidence="7 8">4G-K13</strain>
    </source>
</reference>
<dbReference type="GO" id="GO:0005886">
    <property type="term" value="C:plasma membrane"/>
    <property type="evidence" value="ECO:0007669"/>
    <property type="project" value="UniProtKB-SubCell"/>
</dbReference>
<feature type="transmembrane region" description="Helical" evidence="6">
    <location>
        <begin position="12"/>
        <end position="30"/>
    </location>
</feature>
<dbReference type="InterPro" id="IPR002797">
    <property type="entry name" value="Polysacc_synth"/>
</dbReference>
<dbReference type="RefSeq" id="WP_117297140.1">
    <property type="nucleotide sequence ID" value="NZ_QVQT02000001.1"/>
</dbReference>
<evidence type="ECO:0000256" key="5">
    <source>
        <dbReference type="ARBA" id="ARBA00023136"/>
    </source>
</evidence>
<dbReference type="PANTHER" id="PTHR30250:SF11">
    <property type="entry name" value="O-ANTIGEN TRANSPORTER-RELATED"/>
    <property type="match status" value="1"/>
</dbReference>
<comment type="subcellular location">
    <subcellularLocation>
        <location evidence="1">Cell membrane</location>
        <topology evidence="1">Multi-pass membrane protein</topology>
    </subcellularLocation>
</comment>
<proteinExistence type="predicted"/>
<evidence type="ECO:0000313" key="7">
    <source>
        <dbReference type="EMBL" id="RFU18078.1"/>
    </source>
</evidence>
<feature type="transmembrane region" description="Helical" evidence="6">
    <location>
        <begin position="388"/>
        <end position="406"/>
    </location>
</feature>
<feature type="transmembrane region" description="Helical" evidence="6">
    <location>
        <begin position="77"/>
        <end position="101"/>
    </location>
</feature>
<keyword evidence="4 6" id="KW-1133">Transmembrane helix</keyword>
<keyword evidence="8" id="KW-1185">Reference proteome</keyword>
<evidence type="ECO:0000256" key="6">
    <source>
        <dbReference type="SAM" id="Phobius"/>
    </source>
</evidence>
<keyword evidence="5 6" id="KW-0472">Membrane</keyword>
<evidence type="ECO:0000256" key="2">
    <source>
        <dbReference type="ARBA" id="ARBA00022475"/>
    </source>
</evidence>
<evidence type="ECO:0000256" key="1">
    <source>
        <dbReference type="ARBA" id="ARBA00004651"/>
    </source>
</evidence>
<keyword evidence="2" id="KW-1003">Cell membrane</keyword>
<dbReference type="PANTHER" id="PTHR30250">
    <property type="entry name" value="PST FAMILY PREDICTED COLANIC ACID TRANSPORTER"/>
    <property type="match status" value="1"/>
</dbReference>
<evidence type="ECO:0000256" key="4">
    <source>
        <dbReference type="ARBA" id="ARBA00022989"/>
    </source>
</evidence>
<dbReference type="AlphaFoldDB" id="A0A372IT63"/>
<evidence type="ECO:0008006" key="9">
    <source>
        <dbReference type="Google" id="ProtNLM"/>
    </source>
</evidence>
<keyword evidence="3 6" id="KW-0812">Transmembrane</keyword>
<dbReference type="InterPro" id="IPR050833">
    <property type="entry name" value="Poly_Biosynth_Transport"/>
</dbReference>
<feature type="transmembrane region" description="Helical" evidence="6">
    <location>
        <begin position="113"/>
        <end position="135"/>
    </location>
</feature>
<dbReference type="Pfam" id="PF01943">
    <property type="entry name" value="Polysacc_synt"/>
    <property type="match status" value="1"/>
</dbReference>
<dbReference type="Proteomes" id="UP000264702">
    <property type="component" value="Unassembled WGS sequence"/>
</dbReference>
<gene>
    <name evidence="7" type="ORF">D0Y96_00375</name>
</gene>
<evidence type="ECO:0000256" key="3">
    <source>
        <dbReference type="ARBA" id="ARBA00022692"/>
    </source>
</evidence>
<protein>
    <recommendedName>
        <fullName evidence="9">Lipopolysaccharide biosynthesis protein</fullName>
    </recommendedName>
</protein>
<feature type="transmembrane region" description="Helical" evidence="6">
    <location>
        <begin position="181"/>
        <end position="202"/>
    </location>
</feature>
<organism evidence="7 8">
    <name type="scientific">Paracidobacterium acidisoli</name>
    <dbReference type="NCBI Taxonomy" id="2303751"/>
    <lineage>
        <taxon>Bacteria</taxon>
        <taxon>Pseudomonadati</taxon>
        <taxon>Acidobacteriota</taxon>
        <taxon>Terriglobia</taxon>
        <taxon>Terriglobales</taxon>
        <taxon>Acidobacteriaceae</taxon>
        <taxon>Paracidobacterium</taxon>
    </lineage>
</organism>
<accession>A0A372IT63</accession>
<feature type="transmembrane region" description="Helical" evidence="6">
    <location>
        <begin position="42"/>
        <end position="65"/>
    </location>
</feature>